<evidence type="ECO:0000313" key="2">
    <source>
        <dbReference type="EMBL" id="KAK3207302.1"/>
    </source>
</evidence>
<sequence length="209" mass="23250">MKTENSNISGEENSGHDYVPAAVMLLDLSPELEGQGAEDIVPVFDTETCLLPQNVSEHQRNSPVDSEEDSGVVEEAFTQPAKREETMLVFPIAVRSRPGNGHGALLAENIEYQVLEFECSFPLDLTSMLRIVTLNGPSQPYHGPSASYGASKVEEELWIELVEDNEDHFVYNRDSLNNRLSICCGSSDHPTASDRQRSKRSLHFGKRWA</sequence>
<evidence type="ECO:0000313" key="3">
    <source>
        <dbReference type="Proteomes" id="UP001280581"/>
    </source>
</evidence>
<dbReference type="EMBL" id="WVTA01000009">
    <property type="protein sequence ID" value="KAK3207302.1"/>
    <property type="molecule type" value="Genomic_DNA"/>
</dbReference>
<feature type="compositionally biased region" description="Basic residues" evidence="1">
    <location>
        <begin position="197"/>
        <end position="209"/>
    </location>
</feature>
<comment type="caution">
    <text evidence="2">The sequence shown here is derived from an EMBL/GenBank/DDBJ whole genome shotgun (WGS) entry which is preliminary data.</text>
</comment>
<gene>
    <name evidence="2" type="ORF">GRF29_103g518204</name>
</gene>
<keyword evidence="3" id="KW-1185">Reference proteome</keyword>
<protein>
    <submittedName>
        <fullName evidence="2">Uncharacterized protein</fullName>
    </submittedName>
</protein>
<organism evidence="2 3">
    <name type="scientific">Pseudopithomyces chartarum</name>
    <dbReference type="NCBI Taxonomy" id="1892770"/>
    <lineage>
        <taxon>Eukaryota</taxon>
        <taxon>Fungi</taxon>
        <taxon>Dikarya</taxon>
        <taxon>Ascomycota</taxon>
        <taxon>Pezizomycotina</taxon>
        <taxon>Dothideomycetes</taxon>
        <taxon>Pleosporomycetidae</taxon>
        <taxon>Pleosporales</taxon>
        <taxon>Massarineae</taxon>
        <taxon>Didymosphaeriaceae</taxon>
        <taxon>Pseudopithomyces</taxon>
    </lineage>
</organism>
<proteinExistence type="predicted"/>
<evidence type="ECO:0000256" key="1">
    <source>
        <dbReference type="SAM" id="MobiDB-lite"/>
    </source>
</evidence>
<name>A0AAN6LTR8_9PLEO</name>
<dbReference type="AlphaFoldDB" id="A0AAN6LTR8"/>
<reference evidence="2 3" key="1">
    <citation type="submission" date="2021-02" db="EMBL/GenBank/DDBJ databases">
        <title>Genome assembly of Pseudopithomyces chartarum.</title>
        <authorList>
            <person name="Jauregui R."/>
            <person name="Singh J."/>
            <person name="Voisey C."/>
        </authorList>
    </citation>
    <scope>NUCLEOTIDE SEQUENCE [LARGE SCALE GENOMIC DNA]</scope>
    <source>
        <strain evidence="2 3">AGR01</strain>
    </source>
</reference>
<feature type="region of interest" description="Disordered" evidence="1">
    <location>
        <begin position="187"/>
        <end position="209"/>
    </location>
</feature>
<accession>A0AAN6LTR8</accession>
<dbReference type="Proteomes" id="UP001280581">
    <property type="component" value="Unassembled WGS sequence"/>
</dbReference>